<dbReference type="CDD" id="cd20970">
    <property type="entry name" value="IgI_1_MuSK"/>
    <property type="match status" value="1"/>
</dbReference>
<evidence type="ECO:0000256" key="23">
    <source>
        <dbReference type="PIRSR" id="PIRSR000615-3"/>
    </source>
</evidence>
<dbReference type="SMART" id="SM00219">
    <property type="entry name" value="TyrKc"/>
    <property type="match status" value="1"/>
</dbReference>
<dbReference type="GO" id="GO:0005524">
    <property type="term" value="F:ATP binding"/>
    <property type="evidence" value="ECO:0007669"/>
    <property type="project" value="UniProtKB-UniRule"/>
</dbReference>
<dbReference type="CTD" id="4593"/>
<dbReference type="Gene3D" id="1.10.2000.10">
    <property type="entry name" value="Frizzled cysteine-rich domain"/>
    <property type="match status" value="1"/>
</dbReference>
<dbReference type="SMART" id="SM00408">
    <property type="entry name" value="IGc2"/>
    <property type="match status" value="3"/>
</dbReference>
<keyword evidence="19" id="KW-0393">Immunoglobulin domain</keyword>
<dbReference type="InterPro" id="IPR017441">
    <property type="entry name" value="Protein_kinase_ATP_BS"/>
</dbReference>
<dbReference type="InterPro" id="IPR036790">
    <property type="entry name" value="Frizzled_dom_sf"/>
</dbReference>
<evidence type="ECO:0000259" key="26">
    <source>
        <dbReference type="PROSITE" id="PS50011"/>
    </source>
</evidence>
<evidence type="ECO:0000256" key="25">
    <source>
        <dbReference type="SAM" id="Phobius"/>
    </source>
</evidence>
<evidence type="ECO:0000256" key="4">
    <source>
        <dbReference type="ARBA" id="ARBA00022475"/>
    </source>
</evidence>
<dbReference type="Gene3D" id="2.60.40.10">
    <property type="entry name" value="Immunoglobulins"/>
    <property type="match status" value="3"/>
</dbReference>
<evidence type="ECO:0000256" key="11">
    <source>
        <dbReference type="ARBA" id="ARBA00022777"/>
    </source>
</evidence>
<dbReference type="InterPro" id="IPR013783">
    <property type="entry name" value="Ig-like_fold"/>
</dbReference>
<evidence type="ECO:0000256" key="7">
    <source>
        <dbReference type="ARBA" id="ARBA00022692"/>
    </source>
</evidence>
<evidence type="ECO:0000256" key="10">
    <source>
        <dbReference type="ARBA" id="ARBA00022741"/>
    </source>
</evidence>
<dbReference type="Gene3D" id="1.10.510.10">
    <property type="entry name" value="Transferase(Phosphotransferase) domain 1"/>
    <property type="match status" value="1"/>
</dbReference>
<evidence type="ECO:0000256" key="13">
    <source>
        <dbReference type="ARBA" id="ARBA00022989"/>
    </source>
</evidence>
<keyword evidence="5" id="KW-0597">Phosphoprotein</keyword>
<keyword evidence="7 25" id="KW-0812">Transmembrane</keyword>
<dbReference type="FunFam" id="3.30.200.20:FF:000159">
    <property type="entry name" value="muscle, skeletal receptor tyrosine-protein kinase"/>
    <property type="match status" value="1"/>
</dbReference>
<dbReference type="AlphaFoldDB" id="A0A673V3M8"/>
<dbReference type="PIRSF" id="PIRSF000615">
    <property type="entry name" value="TyrPK_CSF1-R"/>
    <property type="match status" value="1"/>
</dbReference>
<feature type="binding site" evidence="23">
    <location>
        <position position="657"/>
    </location>
    <ligand>
        <name>Mg(2+)</name>
        <dbReference type="ChEBI" id="CHEBI:18420"/>
    </ligand>
</feature>
<evidence type="ECO:0000256" key="22">
    <source>
        <dbReference type="PIRSR" id="PIRSR000615-2"/>
    </source>
</evidence>
<dbReference type="GeneID" id="115276347"/>
<evidence type="ECO:0000256" key="20">
    <source>
        <dbReference type="ARBA" id="ARBA00051243"/>
    </source>
</evidence>
<evidence type="ECO:0000256" key="1">
    <source>
        <dbReference type="ARBA" id="ARBA00004251"/>
    </source>
</evidence>
<keyword evidence="4" id="KW-1003">Cell membrane</keyword>
<comment type="catalytic activity">
    <reaction evidence="20">
        <text>L-tyrosyl-[protein] + ATP = O-phospho-L-tyrosyl-[protein] + ADP + H(+)</text>
        <dbReference type="Rhea" id="RHEA:10596"/>
        <dbReference type="Rhea" id="RHEA-COMP:10136"/>
        <dbReference type="Rhea" id="RHEA-COMP:20101"/>
        <dbReference type="ChEBI" id="CHEBI:15378"/>
        <dbReference type="ChEBI" id="CHEBI:30616"/>
        <dbReference type="ChEBI" id="CHEBI:46858"/>
        <dbReference type="ChEBI" id="CHEBI:61978"/>
        <dbReference type="ChEBI" id="CHEBI:456216"/>
        <dbReference type="EC" id="2.7.10.1"/>
    </reaction>
</comment>
<evidence type="ECO:0000313" key="29">
    <source>
        <dbReference type="Proteomes" id="UP000472268"/>
    </source>
</evidence>
<dbReference type="GO" id="GO:0005886">
    <property type="term" value="C:plasma membrane"/>
    <property type="evidence" value="ECO:0007669"/>
    <property type="project" value="UniProtKB-SubCell"/>
</dbReference>
<keyword evidence="15" id="KW-0829">Tyrosine-protein kinase</keyword>
<dbReference type="PROSITE" id="PS00107">
    <property type="entry name" value="PROTEIN_KINASE_ATP"/>
    <property type="match status" value="1"/>
</dbReference>
<reference evidence="28 29" key="1">
    <citation type="submission" date="2019-05" db="EMBL/GenBank/DDBJ databases">
        <title>A Chromosome-scale Meerkat (S. suricatta) Genome Assembly.</title>
        <authorList>
            <person name="Dudchenko O."/>
            <person name="Lieberman Aiden E."/>
            <person name="Tung J."/>
            <person name="Barreiro L.B."/>
            <person name="Clutton-Brock T.H."/>
        </authorList>
    </citation>
    <scope>NUCLEOTIDE SEQUENCE [LARGE SCALE GENOMIC DNA]</scope>
</reference>
<keyword evidence="23" id="KW-0479">Metal-binding</keyword>
<evidence type="ECO:0000256" key="17">
    <source>
        <dbReference type="ARBA" id="ARBA00023170"/>
    </source>
</evidence>
<feature type="transmembrane region" description="Helical" evidence="25">
    <location>
        <begin position="406"/>
        <end position="432"/>
    </location>
</feature>
<feature type="binding site" evidence="23">
    <location>
        <position position="644"/>
    </location>
    <ligand>
        <name>Mg(2+)</name>
        <dbReference type="ChEBI" id="CHEBI:18420"/>
    </ligand>
</feature>
<keyword evidence="6" id="KW-0808">Transferase</keyword>
<evidence type="ECO:0000259" key="27">
    <source>
        <dbReference type="PROSITE" id="PS50835"/>
    </source>
</evidence>
<evidence type="ECO:0000256" key="16">
    <source>
        <dbReference type="ARBA" id="ARBA00023157"/>
    </source>
</evidence>
<keyword evidence="8" id="KW-0732">Signal</keyword>
<accession>A0A673V3M8</accession>
<dbReference type="InterPro" id="IPR011009">
    <property type="entry name" value="Kinase-like_dom_sf"/>
</dbReference>
<feature type="binding site" evidence="22 24">
    <location>
        <position position="523"/>
    </location>
    <ligand>
        <name>ATP</name>
        <dbReference type="ChEBI" id="CHEBI:30616"/>
    </ligand>
</feature>
<dbReference type="InterPro" id="IPR001245">
    <property type="entry name" value="Ser-Thr/Tyr_kinase_cat_dom"/>
</dbReference>
<dbReference type="InterPro" id="IPR036179">
    <property type="entry name" value="Ig-like_dom_sf"/>
</dbReference>
<dbReference type="SUPFAM" id="SSF48726">
    <property type="entry name" value="Immunoglobulin"/>
    <property type="match status" value="3"/>
</dbReference>
<dbReference type="Proteomes" id="UP000472268">
    <property type="component" value="Chromosome 13"/>
</dbReference>
<dbReference type="GO" id="GO:0046872">
    <property type="term" value="F:metal ion binding"/>
    <property type="evidence" value="ECO:0007669"/>
    <property type="project" value="UniProtKB-KW"/>
</dbReference>
<reference evidence="28" key="3">
    <citation type="submission" date="2025-09" db="UniProtKB">
        <authorList>
            <consortium name="Ensembl"/>
        </authorList>
    </citation>
    <scope>IDENTIFICATION</scope>
</reference>
<sequence length="783" mass="87344">MRELVNIPLVHILTLVAFSGTEKLPKAPVITTPLETVDALVEEVATFMCAVESYPQPEISWTRNKILIKLFDTRYSIRENGQLLTILSVEDSDDGIYCCTANNGVGGAAESCGALQVKMKPKITRPPINVKIIEGLKAVLPCTTMGHPKPSVSWIKGDSALRENSRIAVLESGSLRIHNVQKEDAGHYRCVAKNSLGTAYSKLVKLEVEEESEPEQDTKVFARILRAPESHNVTFGSYVTLRCTATGIPVPTITWIENGNAVSSGSIQESVKDRVIDSRLQLLITKPGLFTCIATNKHGEKFSTAKAAATISIAEWREYCLAVKELFCAKEWLATEEKTHRGLYRSGMHLLAVPECTTLPSMHWDPTACARLPYLAFPPLTSSKPSVDIPNLPSSSSSSFPVSPTYSMTVIISIMSSFAIFVLLTVTTLYCCRRRKQWKNKKRESAAVTLTTLPSELLLDRLHPNPMYQRMPLLLNPKLLSLEYPRNNIEYVRDIGEGAFGRVFQARAPGLLPYEPFTMVAVKMLKEEASADMQADFQREAALMAEFDNPNIVKLLGVCAVGKPMCLLFEYMAYGDLNEFLRSMSPHPVCSLSHSDLSGRAQAASPASPPLSCTEQLCIARQVAAGMAYLSERKFVHRDLATRNCLVGENMVVKIADFGLSRNIYSADYYKANENDAIPIRWMPPESIFYNRYTTESDVWAYGVVLWEIFSYGLQPYYGMAHEEVIYYVRDGHILSRPDDCPLELYNLMRLCWSKLPADRPSFPSIHRILQRMCERAEGAVGV</sequence>
<evidence type="ECO:0000256" key="3">
    <source>
        <dbReference type="ARBA" id="ARBA00022473"/>
    </source>
</evidence>
<dbReference type="Ensembl" id="ENSSSUT00005036826.1">
    <property type="protein sequence ID" value="ENSSSUP00005032288.1"/>
    <property type="gene ID" value="ENSSSUG00005020390.1"/>
</dbReference>
<dbReference type="GO" id="GO:0043235">
    <property type="term" value="C:receptor complex"/>
    <property type="evidence" value="ECO:0007669"/>
    <property type="project" value="TreeGrafter"/>
</dbReference>
<dbReference type="PRINTS" id="PR00109">
    <property type="entry name" value="TYRKINASE"/>
</dbReference>
<evidence type="ECO:0000256" key="12">
    <source>
        <dbReference type="ARBA" id="ARBA00022840"/>
    </source>
</evidence>
<evidence type="ECO:0000256" key="15">
    <source>
        <dbReference type="ARBA" id="ARBA00023137"/>
    </source>
</evidence>
<feature type="active site" description="Proton acceptor" evidence="21">
    <location>
        <position position="639"/>
    </location>
</feature>
<keyword evidence="23" id="KW-0460">Magnesium</keyword>
<comment type="subcellular location">
    <subcellularLocation>
        <location evidence="1">Cell membrane</location>
        <topology evidence="1">Single-pass type I membrane protein</topology>
    </subcellularLocation>
</comment>
<keyword evidence="11" id="KW-0418">Kinase</keyword>
<evidence type="ECO:0000256" key="5">
    <source>
        <dbReference type="ARBA" id="ARBA00022553"/>
    </source>
</evidence>
<dbReference type="SMART" id="SM00409">
    <property type="entry name" value="IG"/>
    <property type="match status" value="3"/>
</dbReference>
<dbReference type="FunFam" id="2.60.40.10:FF:000260">
    <property type="entry name" value="Muscle, skeletal receptor tyrosine protein kinase"/>
    <property type="match status" value="1"/>
</dbReference>
<evidence type="ECO:0000256" key="24">
    <source>
        <dbReference type="PROSITE-ProRule" id="PRU10141"/>
    </source>
</evidence>
<evidence type="ECO:0000256" key="18">
    <source>
        <dbReference type="ARBA" id="ARBA00023180"/>
    </source>
</evidence>
<evidence type="ECO:0000256" key="14">
    <source>
        <dbReference type="ARBA" id="ARBA00023136"/>
    </source>
</evidence>
<dbReference type="FunFam" id="2.60.40.10:FF:000409">
    <property type="entry name" value="Muscle, skeletal receptor tyrosine protein kinase"/>
    <property type="match status" value="1"/>
</dbReference>
<organism evidence="28 29">
    <name type="scientific">Suricata suricatta</name>
    <name type="common">Meerkat</name>
    <dbReference type="NCBI Taxonomy" id="37032"/>
    <lineage>
        <taxon>Eukaryota</taxon>
        <taxon>Metazoa</taxon>
        <taxon>Chordata</taxon>
        <taxon>Craniata</taxon>
        <taxon>Vertebrata</taxon>
        <taxon>Euteleostomi</taxon>
        <taxon>Mammalia</taxon>
        <taxon>Eutheria</taxon>
        <taxon>Laurasiatheria</taxon>
        <taxon>Carnivora</taxon>
        <taxon>Feliformia</taxon>
        <taxon>Herpestidae</taxon>
        <taxon>Suricata</taxon>
    </lineage>
</organism>
<dbReference type="InterPro" id="IPR000719">
    <property type="entry name" value="Prot_kinase_dom"/>
</dbReference>
<dbReference type="InterPro" id="IPR007110">
    <property type="entry name" value="Ig-like_dom"/>
</dbReference>
<feature type="binding site" evidence="22">
    <location>
        <begin position="496"/>
        <end position="503"/>
    </location>
    <ligand>
        <name>ATP</name>
        <dbReference type="ChEBI" id="CHEBI:30616"/>
    </ligand>
</feature>
<evidence type="ECO:0000256" key="6">
    <source>
        <dbReference type="ARBA" id="ARBA00022679"/>
    </source>
</evidence>
<dbReference type="FunFam" id="2.60.40.10:FF:000322">
    <property type="entry name" value="Muscle, skeletal receptor tyrosine protein kinase"/>
    <property type="match status" value="1"/>
</dbReference>
<dbReference type="Pfam" id="PF07679">
    <property type="entry name" value="I-set"/>
    <property type="match status" value="2"/>
</dbReference>
<keyword evidence="18" id="KW-0325">Glycoprotein</keyword>
<keyword evidence="29" id="KW-1185">Reference proteome</keyword>
<dbReference type="InterPro" id="IPR050122">
    <property type="entry name" value="RTK"/>
</dbReference>
<dbReference type="PROSITE" id="PS50011">
    <property type="entry name" value="PROTEIN_KINASE_DOM"/>
    <property type="match status" value="1"/>
</dbReference>
<dbReference type="GO" id="GO:0007169">
    <property type="term" value="P:cell surface receptor protein tyrosine kinase signaling pathway"/>
    <property type="evidence" value="ECO:0007669"/>
    <property type="project" value="TreeGrafter"/>
</dbReference>
<dbReference type="SUPFAM" id="SSF56112">
    <property type="entry name" value="Protein kinase-like (PK-like)"/>
    <property type="match status" value="1"/>
</dbReference>
<feature type="binding site" evidence="22">
    <location>
        <position position="643"/>
    </location>
    <ligand>
        <name>ATP</name>
        <dbReference type="ChEBI" id="CHEBI:30616"/>
    </ligand>
</feature>
<evidence type="ECO:0000256" key="2">
    <source>
        <dbReference type="ARBA" id="ARBA00011902"/>
    </source>
</evidence>
<evidence type="ECO:0000256" key="8">
    <source>
        <dbReference type="ARBA" id="ARBA00022729"/>
    </source>
</evidence>
<dbReference type="PROSITE" id="PS50835">
    <property type="entry name" value="IG_LIKE"/>
    <property type="match status" value="3"/>
</dbReference>
<dbReference type="GO" id="GO:0017147">
    <property type="term" value="F:Wnt-protein binding"/>
    <property type="evidence" value="ECO:0007669"/>
    <property type="project" value="TreeGrafter"/>
</dbReference>
<keyword evidence="10 22" id="KW-0547">Nucleotide-binding</keyword>
<feature type="binding site" evidence="22">
    <location>
        <begin position="570"/>
        <end position="576"/>
    </location>
    <ligand>
        <name>ATP</name>
        <dbReference type="ChEBI" id="CHEBI:30616"/>
    </ligand>
</feature>
<evidence type="ECO:0000313" key="28">
    <source>
        <dbReference type="Ensembl" id="ENSSSUP00005032288.1"/>
    </source>
</evidence>
<keyword evidence="16" id="KW-1015">Disulfide bond</keyword>
<dbReference type="Pfam" id="PF13927">
    <property type="entry name" value="Ig_3"/>
    <property type="match status" value="1"/>
</dbReference>
<dbReference type="RefSeq" id="XP_029776218.1">
    <property type="nucleotide sequence ID" value="XM_029920358.1"/>
</dbReference>
<dbReference type="InterPro" id="IPR003599">
    <property type="entry name" value="Ig_sub"/>
</dbReference>
<dbReference type="InterPro" id="IPR003598">
    <property type="entry name" value="Ig_sub2"/>
</dbReference>
<evidence type="ECO:0000256" key="21">
    <source>
        <dbReference type="PIRSR" id="PIRSR000615-1"/>
    </source>
</evidence>
<keyword evidence="17" id="KW-0675">Receptor</keyword>
<feature type="domain" description="Ig-like" evidence="27">
    <location>
        <begin position="28"/>
        <end position="116"/>
    </location>
</feature>
<dbReference type="PANTHER" id="PTHR24416:SF317">
    <property type="entry name" value="MUSCLE, SKELETAL RECEPTOR TYROSINE-PROTEIN KINASE"/>
    <property type="match status" value="1"/>
</dbReference>
<feature type="domain" description="Protein kinase" evidence="26">
    <location>
        <begin position="489"/>
        <end position="770"/>
    </location>
</feature>
<feature type="domain" description="Ig-like" evidence="27">
    <location>
        <begin position="121"/>
        <end position="205"/>
    </location>
</feature>
<dbReference type="InterPro" id="IPR020635">
    <property type="entry name" value="Tyr_kinase_cat_dom"/>
</dbReference>
<keyword evidence="9" id="KW-0677">Repeat</keyword>
<dbReference type="PROSITE" id="PS00109">
    <property type="entry name" value="PROTEIN_KINASE_TYR"/>
    <property type="match status" value="1"/>
</dbReference>
<evidence type="ECO:0000256" key="9">
    <source>
        <dbReference type="ARBA" id="ARBA00022737"/>
    </source>
</evidence>
<evidence type="ECO:0000256" key="19">
    <source>
        <dbReference type="ARBA" id="ARBA00023319"/>
    </source>
</evidence>
<dbReference type="CDD" id="cd05050">
    <property type="entry name" value="PTKc_Musk"/>
    <property type="match status" value="1"/>
</dbReference>
<gene>
    <name evidence="28" type="primary">MUSK</name>
</gene>
<dbReference type="Gene3D" id="3.30.200.20">
    <property type="entry name" value="Phosphorylase Kinase, domain 1"/>
    <property type="match status" value="1"/>
</dbReference>
<dbReference type="EC" id="2.7.10.1" evidence="2"/>
<dbReference type="InterPro" id="IPR008266">
    <property type="entry name" value="Tyr_kinase_AS"/>
</dbReference>
<dbReference type="FunFam" id="1.10.510.10:FF:000176">
    <property type="entry name" value="Muscle, skeletal receptor tyrosine protein kinase"/>
    <property type="match status" value="1"/>
</dbReference>
<keyword evidence="14 25" id="KW-0472">Membrane</keyword>
<dbReference type="PANTHER" id="PTHR24416">
    <property type="entry name" value="TYROSINE-PROTEIN KINASE RECEPTOR"/>
    <property type="match status" value="1"/>
</dbReference>
<name>A0A673V3M8_SURSU</name>
<reference evidence="28" key="2">
    <citation type="submission" date="2025-08" db="UniProtKB">
        <authorList>
            <consortium name="Ensembl"/>
        </authorList>
    </citation>
    <scope>IDENTIFICATION</scope>
</reference>
<proteinExistence type="predicted"/>
<dbReference type="InterPro" id="IPR013098">
    <property type="entry name" value="Ig_I-set"/>
</dbReference>
<feature type="domain" description="Ig-like" evidence="27">
    <location>
        <begin position="214"/>
        <end position="312"/>
    </location>
</feature>
<protein>
    <recommendedName>
        <fullName evidence="2">receptor protein-tyrosine kinase</fullName>
        <ecNumber evidence="2">2.7.10.1</ecNumber>
    </recommendedName>
</protein>
<keyword evidence="3" id="KW-0217">Developmental protein</keyword>
<keyword evidence="12 22" id="KW-0067">ATP-binding</keyword>
<keyword evidence="13 25" id="KW-1133">Transmembrane helix</keyword>
<dbReference type="GO" id="GO:0004714">
    <property type="term" value="F:transmembrane receptor protein tyrosine kinase activity"/>
    <property type="evidence" value="ECO:0007669"/>
    <property type="project" value="UniProtKB-EC"/>
</dbReference>
<dbReference type="Pfam" id="PF07714">
    <property type="entry name" value="PK_Tyr_Ser-Thr"/>
    <property type="match status" value="1"/>
</dbReference>